<feature type="transmembrane region" description="Helical" evidence="1">
    <location>
        <begin position="100"/>
        <end position="117"/>
    </location>
</feature>
<accession>A0A178M7I3</accession>
<organism evidence="3 4">
    <name type="scientific">Chloroflexus islandicus</name>
    <dbReference type="NCBI Taxonomy" id="1707952"/>
    <lineage>
        <taxon>Bacteria</taxon>
        <taxon>Bacillati</taxon>
        <taxon>Chloroflexota</taxon>
        <taxon>Chloroflexia</taxon>
        <taxon>Chloroflexales</taxon>
        <taxon>Chloroflexineae</taxon>
        <taxon>Chloroflexaceae</taxon>
        <taxon>Chloroflexus</taxon>
    </lineage>
</organism>
<dbReference type="STRING" id="1707952.A6A03_17670"/>
<sequence length="198" mass="20417">METIIALASSLGLATATGLNAYLPLLTVSVLSRLGLIQLSEPFDLLAHPIVMIVLAALAIIDFIGDKVPAVDSVLHIIGLVISPIAGAIVALAAAQDVVAIHPAVVAIAAIIAAAGTQSARASIRPAVTAATGGTANSFLSFLEDALSFVLSLLAVFLPILALIITLVLAFVAYRFIRGAVRVWREANLRRNGVSRAP</sequence>
<dbReference type="OrthoDB" id="161516at2"/>
<dbReference type="EMBL" id="LWQS01000073">
    <property type="protein sequence ID" value="OAN43854.1"/>
    <property type="molecule type" value="Genomic_DNA"/>
</dbReference>
<comment type="caution">
    <text evidence="3">The sequence shown here is derived from an EMBL/GenBank/DDBJ whole genome shotgun (WGS) entry which is preliminary data.</text>
</comment>
<keyword evidence="1" id="KW-0472">Membrane</keyword>
<feature type="transmembrane region" description="Helical" evidence="1">
    <location>
        <begin position="74"/>
        <end position="94"/>
    </location>
</feature>
<feature type="domain" description="DUF4126" evidence="2">
    <location>
        <begin position="7"/>
        <end position="178"/>
    </location>
</feature>
<feature type="transmembrane region" description="Helical" evidence="1">
    <location>
        <begin position="149"/>
        <end position="177"/>
    </location>
</feature>
<proteinExistence type="predicted"/>
<dbReference type="RefSeq" id="WP_066789889.1">
    <property type="nucleotide sequence ID" value="NZ_LWQS01000073.1"/>
</dbReference>
<dbReference type="AlphaFoldDB" id="A0A178M7I3"/>
<evidence type="ECO:0000256" key="1">
    <source>
        <dbReference type="SAM" id="Phobius"/>
    </source>
</evidence>
<protein>
    <recommendedName>
        <fullName evidence="2">DUF4126 domain-containing protein</fullName>
    </recommendedName>
</protein>
<dbReference type="Pfam" id="PF13548">
    <property type="entry name" value="DUF4126"/>
    <property type="match status" value="1"/>
</dbReference>
<reference evidence="3 4" key="1">
    <citation type="submission" date="2016-04" db="EMBL/GenBank/DDBJ databases">
        <title>Chloroflexus islandicus sp. nov., a thermophilic filamentous anoxygenic phototrophic bacterium from geyser Strokkur (Iceland).</title>
        <authorList>
            <person name="Gaisin V.A."/>
            <person name="Kalashnikov A.M."/>
            <person name="Sukhacheva M.V."/>
            <person name="Grouzdev D.S."/>
            <person name="Ivanov T.M."/>
            <person name="Kuznetsov B."/>
            <person name="Gorlenko V.M."/>
        </authorList>
    </citation>
    <scope>NUCLEOTIDE SEQUENCE [LARGE SCALE GENOMIC DNA]</scope>
    <source>
        <strain evidence="4">isl-2</strain>
    </source>
</reference>
<evidence type="ECO:0000313" key="4">
    <source>
        <dbReference type="Proteomes" id="UP000078287"/>
    </source>
</evidence>
<dbReference type="Proteomes" id="UP000078287">
    <property type="component" value="Unassembled WGS sequence"/>
</dbReference>
<name>A0A178M7I3_9CHLR</name>
<feature type="transmembrane region" description="Helical" evidence="1">
    <location>
        <begin position="45"/>
        <end position="65"/>
    </location>
</feature>
<keyword evidence="1" id="KW-0812">Transmembrane</keyword>
<evidence type="ECO:0000313" key="3">
    <source>
        <dbReference type="EMBL" id="OAN43854.1"/>
    </source>
</evidence>
<keyword evidence="4" id="KW-1185">Reference proteome</keyword>
<dbReference type="InterPro" id="IPR025196">
    <property type="entry name" value="DUF4126"/>
</dbReference>
<evidence type="ECO:0000259" key="2">
    <source>
        <dbReference type="Pfam" id="PF13548"/>
    </source>
</evidence>
<keyword evidence="1" id="KW-1133">Transmembrane helix</keyword>
<gene>
    <name evidence="3" type="ORF">A6A03_17670</name>
</gene>